<evidence type="ECO:0000259" key="1">
    <source>
        <dbReference type="Pfam" id="PF00107"/>
    </source>
</evidence>
<keyword evidence="4" id="KW-1185">Reference proteome</keyword>
<evidence type="ECO:0000313" key="4">
    <source>
        <dbReference type="Proteomes" id="UP000053317"/>
    </source>
</evidence>
<dbReference type="Gene3D" id="3.40.50.720">
    <property type="entry name" value="NAD(P)-binding Rossmann-like Domain"/>
    <property type="match status" value="1"/>
</dbReference>
<organism evidence="3 4">
    <name type="scientific">Phaeomoniella chlamydospora</name>
    <name type="common">Phaeoacremonium chlamydosporum</name>
    <dbReference type="NCBI Taxonomy" id="158046"/>
    <lineage>
        <taxon>Eukaryota</taxon>
        <taxon>Fungi</taxon>
        <taxon>Dikarya</taxon>
        <taxon>Ascomycota</taxon>
        <taxon>Pezizomycotina</taxon>
        <taxon>Eurotiomycetes</taxon>
        <taxon>Chaetothyriomycetidae</taxon>
        <taxon>Phaeomoniellales</taxon>
        <taxon>Phaeomoniellaceae</taxon>
        <taxon>Phaeomoniella</taxon>
    </lineage>
</organism>
<accession>A0A0G2ES65</accession>
<dbReference type="InterPro" id="IPR013149">
    <property type="entry name" value="ADH-like_C"/>
</dbReference>
<gene>
    <name evidence="3" type="ORF">UCRPC4_g02141</name>
</gene>
<reference evidence="3 4" key="2">
    <citation type="submission" date="2015-05" db="EMBL/GenBank/DDBJ databases">
        <authorList>
            <person name="Morales-Cruz A."/>
            <person name="Amrine K.C."/>
            <person name="Cantu D."/>
        </authorList>
    </citation>
    <scope>NUCLEOTIDE SEQUENCE [LARGE SCALE GENOMIC DNA]</scope>
    <source>
        <strain evidence="3">UCRPC4</strain>
    </source>
</reference>
<dbReference type="SUPFAM" id="SSF50129">
    <property type="entry name" value="GroES-like"/>
    <property type="match status" value="1"/>
</dbReference>
<dbReference type="PANTHER" id="PTHR43677">
    <property type="entry name" value="SHORT-CHAIN DEHYDROGENASE/REDUCTASE"/>
    <property type="match status" value="1"/>
</dbReference>
<feature type="domain" description="Alcohol dehydrogenase-like N-terminal" evidence="2">
    <location>
        <begin position="38"/>
        <end position="152"/>
    </location>
</feature>
<protein>
    <submittedName>
        <fullName evidence="3">Putative isopropanol dehydrogenase</fullName>
    </submittedName>
</protein>
<dbReference type="InterPro" id="IPR013154">
    <property type="entry name" value="ADH-like_N"/>
</dbReference>
<dbReference type="CDD" id="cd05188">
    <property type="entry name" value="MDR"/>
    <property type="match status" value="1"/>
</dbReference>
<comment type="caution">
    <text evidence="3">The sequence shown here is derived from an EMBL/GenBank/DDBJ whole genome shotgun (WGS) entry which is preliminary data.</text>
</comment>
<dbReference type="Pfam" id="PF00107">
    <property type="entry name" value="ADH_zinc_N"/>
    <property type="match status" value="1"/>
</dbReference>
<dbReference type="OrthoDB" id="5407715at2759"/>
<dbReference type="InterPro" id="IPR011032">
    <property type="entry name" value="GroES-like_sf"/>
</dbReference>
<feature type="domain" description="Alcohol dehydrogenase-like C-terminal" evidence="1">
    <location>
        <begin position="203"/>
        <end position="330"/>
    </location>
</feature>
<evidence type="ECO:0000259" key="2">
    <source>
        <dbReference type="Pfam" id="PF08240"/>
    </source>
</evidence>
<dbReference type="EMBL" id="LCWF01000050">
    <property type="protein sequence ID" value="KKY25084.1"/>
    <property type="molecule type" value="Genomic_DNA"/>
</dbReference>
<dbReference type="SUPFAM" id="SSF51735">
    <property type="entry name" value="NAD(P)-binding Rossmann-fold domains"/>
    <property type="match status" value="1"/>
</dbReference>
<dbReference type="GO" id="GO:0016491">
    <property type="term" value="F:oxidoreductase activity"/>
    <property type="evidence" value="ECO:0007669"/>
    <property type="project" value="TreeGrafter"/>
</dbReference>
<dbReference type="GO" id="GO:0005739">
    <property type="term" value="C:mitochondrion"/>
    <property type="evidence" value="ECO:0007669"/>
    <property type="project" value="TreeGrafter"/>
</dbReference>
<dbReference type="Proteomes" id="UP000053317">
    <property type="component" value="Unassembled WGS sequence"/>
</dbReference>
<dbReference type="InterPro" id="IPR051397">
    <property type="entry name" value="Zn-ADH-like_protein"/>
</dbReference>
<dbReference type="PANTHER" id="PTHR43677:SF4">
    <property type="entry name" value="QUINONE OXIDOREDUCTASE-LIKE PROTEIN 2"/>
    <property type="match status" value="1"/>
</dbReference>
<sequence>MSATFLNEPLPATMHALVCESLDRPFSLKSIPTPDVTPGSIVVKVLACAVQSNLKEMFSGQGPFKFPTPIVPGTRAVGRVAITGPDTTSLSVGQLVMLDPFITARDNPDLQIIWGTFGGPCPASQKLMADNWRNAAFAEYTRVPLENCFPLNEKTLCGDLGLTFSELTHLGSSIVAYGGLRGIDLRAGENIIVAPASGIYSGATVQVADAMGANVITVSRNLEVLKKLQTTFPRIKIVPLKGDYEEDLAALSKFGLIEAYADISPHGATGSTHVRSCLMALKEYGRAALMGVIAADIAIPYVTAVFKNLTIRGSYMYKKEDVRGLIRLAESGVLKCGKAGGVEVIGEFKLEELDQACEAAAANTNAGQIVTLVP</sequence>
<dbReference type="InterPro" id="IPR036291">
    <property type="entry name" value="NAD(P)-bd_dom_sf"/>
</dbReference>
<reference evidence="3 4" key="1">
    <citation type="submission" date="2015-05" db="EMBL/GenBank/DDBJ databases">
        <title>Distinctive expansion of gene families associated with plant cell wall degradation and secondary metabolism in the genomes of grapevine trunk pathogens.</title>
        <authorList>
            <person name="Lawrence D.P."/>
            <person name="Travadon R."/>
            <person name="Rolshausen P.E."/>
            <person name="Baumgartner K."/>
        </authorList>
    </citation>
    <scope>NUCLEOTIDE SEQUENCE [LARGE SCALE GENOMIC DNA]</scope>
    <source>
        <strain evidence="3">UCRPC4</strain>
    </source>
</reference>
<proteinExistence type="predicted"/>
<dbReference type="Pfam" id="PF08240">
    <property type="entry name" value="ADH_N"/>
    <property type="match status" value="1"/>
</dbReference>
<name>A0A0G2ES65_PHACM</name>
<dbReference type="AlphaFoldDB" id="A0A0G2ES65"/>
<dbReference type="Gene3D" id="3.90.180.10">
    <property type="entry name" value="Medium-chain alcohol dehydrogenases, catalytic domain"/>
    <property type="match status" value="1"/>
</dbReference>
<evidence type="ECO:0000313" key="3">
    <source>
        <dbReference type="EMBL" id="KKY25084.1"/>
    </source>
</evidence>